<feature type="domain" description="Peptidase S1" evidence="7">
    <location>
        <begin position="208"/>
        <end position="469"/>
    </location>
</feature>
<evidence type="ECO:0000256" key="3">
    <source>
        <dbReference type="ARBA" id="ARBA00023157"/>
    </source>
</evidence>
<evidence type="ECO:0000313" key="8">
    <source>
        <dbReference type="EMBL" id="CAH2248581.1"/>
    </source>
</evidence>
<comment type="subcellular location">
    <subcellularLocation>
        <location evidence="1">Secreted</location>
        <location evidence="1">Extracellular space</location>
    </subcellularLocation>
</comment>
<evidence type="ECO:0000256" key="4">
    <source>
        <dbReference type="ARBA" id="ARBA00023240"/>
    </source>
</evidence>
<dbReference type="GO" id="GO:0005576">
    <property type="term" value="C:extracellular region"/>
    <property type="evidence" value="ECO:0007669"/>
    <property type="project" value="UniProtKB-SubCell"/>
</dbReference>
<dbReference type="Gene3D" id="2.40.10.10">
    <property type="entry name" value="Trypsin-like serine proteases"/>
    <property type="match status" value="1"/>
</dbReference>
<sequence>MAYSCHTLYRLARYYEFVGLDCSQWLTYNGKRVIVASGNITWTPLDTLPLTCAYPCKNTKEVVVWLEPGLSPKDSSRYYVYINETFPADSVTKFSFDSEVKVILTVRSEEKKFSRISLNSGESFTLRLFKQLTGLSFIVKGSTPGLTPYLTALSINGENYCDASDVGYLDQYAADIGSMSGEYQWIAESQKSKNVDCGRPKVVHAEPLVNGPTKPGDWPWHAAIHYRLKALKRKMYITGGTLISKNMVMTVAHHMVGKGKLRSPDVFSVALGKYTLDAEEEQSQDRNVQKIIIHEDFNPKNFSSNIGLLKLDKDVTVTDFVRPACLWHRGAADRLKDKTITGIIVGWGYGNDLIFPDTLQQALLPMVSAEVCIRSYPDFFAYYLHMNSFCAGYHNNGTSACNGDSGGGFHIFVPDEQQDGSGRMTGSWHVRGIVSHHLALLNTKECDPDQYTVFTDVGKQLDWIEVHLHD</sequence>
<dbReference type="EMBL" id="CAKXAJ010025977">
    <property type="protein sequence ID" value="CAH2248581.1"/>
    <property type="molecule type" value="Genomic_DNA"/>
</dbReference>
<gene>
    <name evidence="8" type="primary">jg24165</name>
    <name evidence="8" type="ORF">PAEG_LOCUS21768</name>
</gene>
<keyword evidence="3" id="KW-1015">Disulfide bond</keyword>
<dbReference type="AlphaFoldDB" id="A0A8S4S905"/>
<dbReference type="Proteomes" id="UP000838756">
    <property type="component" value="Unassembled WGS sequence"/>
</dbReference>
<reference evidence="8" key="1">
    <citation type="submission" date="2022-03" db="EMBL/GenBank/DDBJ databases">
        <authorList>
            <person name="Lindestad O."/>
        </authorList>
    </citation>
    <scope>NUCLEOTIDE SEQUENCE</scope>
</reference>
<dbReference type="GO" id="GO:0090729">
    <property type="term" value="F:toxin activity"/>
    <property type="evidence" value="ECO:0007669"/>
    <property type="project" value="UniProtKB-KW"/>
</dbReference>
<dbReference type="InterPro" id="IPR009003">
    <property type="entry name" value="Peptidase_S1_PA"/>
</dbReference>
<keyword evidence="9" id="KW-1185">Reference proteome</keyword>
<dbReference type="Pfam" id="PF00089">
    <property type="entry name" value="Trypsin"/>
    <property type="match status" value="1"/>
</dbReference>
<dbReference type="OrthoDB" id="6147874at2759"/>
<dbReference type="InterPro" id="IPR001254">
    <property type="entry name" value="Trypsin_dom"/>
</dbReference>
<dbReference type="GO" id="GO:0004252">
    <property type="term" value="F:serine-type endopeptidase activity"/>
    <property type="evidence" value="ECO:0007669"/>
    <property type="project" value="InterPro"/>
</dbReference>
<dbReference type="InterPro" id="IPR051333">
    <property type="entry name" value="CLIP_Serine_Protease"/>
</dbReference>
<dbReference type="FunFam" id="2.40.10.10:FF:000068">
    <property type="entry name" value="transmembrane protease serine 2"/>
    <property type="match status" value="1"/>
</dbReference>
<evidence type="ECO:0000313" key="9">
    <source>
        <dbReference type="Proteomes" id="UP000838756"/>
    </source>
</evidence>
<dbReference type="PANTHER" id="PTHR24260:SF136">
    <property type="entry name" value="GH08193P-RELATED"/>
    <property type="match status" value="1"/>
</dbReference>
<name>A0A8S4S905_9NEOP</name>
<dbReference type="GO" id="GO:0006508">
    <property type="term" value="P:proteolysis"/>
    <property type="evidence" value="ECO:0007669"/>
    <property type="project" value="InterPro"/>
</dbReference>
<dbReference type="SUPFAM" id="SSF50494">
    <property type="entry name" value="Trypsin-like serine proteases"/>
    <property type="match status" value="1"/>
</dbReference>
<organism evidence="8 9">
    <name type="scientific">Pararge aegeria aegeria</name>
    <dbReference type="NCBI Taxonomy" id="348720"/>
    <lineage>
        <taxon>Eukaryota</taxon>
        <taxon>Metazoa</taxon>
        <taxon>Ecdysozoa</taxon>
        <taxon>Arthropoda</taxon>
        <taxon>Hexapoda</taxon>
        <taxon>Insecta</taxon>
        <taxon>Pterygota</taxon>
        <taxon>Neoptera</taxon>
        <taxon>Endopterygota</taxon>
        <taxon>Lepidoptera</taxon>
        <taxon>Glossata</taxon>
        <taxon>Ditrysia</taxon>
        <taxon>Papilionoidea</taxon>
        <taxon>Nymphalidae</taxon>
        <taxon>Satyrinae</taxon>
        <taxon>Satyrini</taxon>
        <taxon>Parargina</taxon>
        <taxon>Pararge</taxon>
    </lineage>
</organism>
<dbReference type="InterPro" id="IPR043504">
    <property type="entry name" value="Peptidase_S1_PA_chymotrypsin"/>
</dbReference>
<dbReference type="PANTHER" id="PTHR24260">
    <property type="match status" value="1"/>
</dbReference>
<comment type="function">
    <text evidence="5">Fibrinolytic activity; shows preferential cleavage of Arg-Gly bonds in all three fibrinogen chains. Contact with the caterpillars causes severe bleeding, due the anticoagulant effect of the protein.</text>
</comment>
<evidence type="ECO:0000256" key="5">
    <source>
        <dbReference type="ARBA" id="ARBA00055534"/>
    </source>
</evidence>
<dbReference type="InterPro" id="IPR001314">
    <property type="entry name" value="Peptidase_S1A"/>
</dbReference>
<dbReference type="SMART" id="SM00020">
    <property type="entry name" value="Tryp_SPc"/>
    <property type="match status" value="1"/>
</dbReference>
<keyword evidence="2" id="KW-0800">Toxin</keyword>
<accession>A0A8S4S905</accession>
<dbReference type="PROSITE" id="PS50240">
    <property type="entry name" value="TRYPSIN_DOM"/>
    <property type="match status" value="1"/>
</dbReference>
<evidence type="ECO:0000256" key="1">
    <source>
        <dbReference type="ARBA" id="ARBA00004239"/>
    </source>
</evidence>
<keyword evidence="4" id="KW-1199">Hemostasis impairing toxin</keyword>
<evidence type="ECO:0000259" key="7">
    <source>
        <dbReference type="PROSITE" id="PS50240"/>
    </source>
</evidence>
<protein>
    <submittedName>
        <fullName evidence="8">Jg24165 protein</fullName>
    </submittedName>
</protein>
<dbReference type="CDD" id="cd00190">
    <property type="entry name" value="Tryp_SPc"/>
    <property type="match status" value="1"/>
</dbReference>
<evidence type="ECO:0000256" key="2">
    <source>
        <dbReference type="ARBA" id="ARBA00022656"/>
    </source>
</evidence>
<evidence type="ECO:0000256" key="6">
    <source>
        <dbReference type="ARBA" id="ARBA00084094"/>
    </source>
</evidence>
<dbReference type="PRINTS" id="PR00722">
    <property type="entry name" value="CHYMOTRYPSIN"/>
</dbReference>
<comment type="caution">
    <text evidence="8">The sequence shown here is derived from an EMBL/GenBank/DDBJ whole genome shotgun (WGS) entry which is preliminary data.</text>
</comment>
<keyword evidence="6" id="KW-1205">Fibrinolytic toxin</keyword>
<proteinExistence type="predicted"/>